<gene>
    <name evidence="2" type="ORF">EJA03_04135</name>
</gene>
<keyword evidence="1" id="KW-1133">Transmembrane helix</keyword>
<keyword evidence="3" id="KW-1185">Reference proteome</keyword>
<feature type="transmembrane region" description="Helical" evidence="1">
    <location>
        <begin position="6"/>
        <end position="29"/>
    </location>
</feature>
<evidence type="ECO:0000313" key="3">
    <source>
        <dbReference type="Proteomes" id="UP000269041"/>
    </source>
</evidence>
<organism evidence="2 3">
    <name type="scientific">Vibrio pectenicida</name>
    <dbReference type="NCBI Taxonomy" id="62763"/>
    <lineage>
        <taxon>Bacteria</taxon>
        <taxon>Pseudomonadati</taxon>
        <taxon>Pseudomonadota</taxon>
        <taxon>Gammaproteobacteria</taxon>
        <taxon>Vibrionales</taxon>
        <taxon>Vibrionaceae</taxon>
        <taxon>Vibrio</taxon>
    </lineage>
</organism>
<dbReference type="Proteomes" id="UP000269041">
    <property type="component" value="Unassembled WGS sequence"/>
</dbReference>
<name>A0A3R9E1L5_9VIBR</name>
<dbReference type="OrthoDB" id="5906534at2"/>
<comment type="caution">
    <text evidence="2">The sequence shown here is derived from an EMBL/GenBank/DDBJ whole genome shotgun (WGS) entry which is preliminary data.</text>
</comment>
<keyword evidence="1" id="KW-0472">Membrane</keyword>
<evidence type="ECO:0000313" key="2">
    <source>
        <dbReference type="EMBL" id="RSD32326.1"/>
    </source>
</evidence>
<keyword evidence="1" id="KW-0812">Transmembrane</keyword>
<dbReference type="AlphaFoldDB" id="A0A3R9E1L5"/>
<evidence type="ECO:0000256" key="1">
    <source>
        <dbReference type="SAM" id="Phobius"/>
    </source>
</evidence>
<proteinExistence type="predicted"/>
<protein>
    <submittedName>
        <fullName evidence="2">DUF2474 domain-containing protein</fullName>
    </submittedName>
</protein>
<sequence>MKKLTWFVFIWLASVTFLGMLSFAIKIALGMA</sequence>
<dbReference type="EMBL" id="RSFA01000011">
    <property type="protein sequence ID" value="RSD32326.1"/>
    <property type="molecule type" value="Genomic_DNA"/>
</dbReference>
<accession>A0A3R9E1L5</accession>
<reference evidence="2 3" key="1">
    <citation type="submission" date="2018-12" db="EMBL/GenBank/DDBJ databases">
        <title>Genomic taxonomy of the Vibrionaceae family.</title>
        <authorList>
            <person name="Gomez-Gil B."/>
            <person name="Enciso-Ibarra K."/>
        </authorList>
    </citation>
    <scope>NUCLEOTIDE SEQUENCE [LARGE SCALE GENOMIC DNA]</scope>
    <source>
        <strain evidence="2 3">CAIM 594</strain>
    </source>
</reference>